<dbReference type="AlphaFoldDB" id="A0A6A4S2F6"/>
<dbReference type="EMBL" id="VEVO01000019">
    <property type="protein sequence ID" value="KAF0026348.1"/>
    <property type="molecule type" value="Genomic_DNA"/>
</dbReference>
<evidence type="ECO:0000313" key="2">
    <source>
        <dbReference type="Proteomes" id="UP000438429"/>
    </source>
</evidence>
<organism evidence="1 2">
    <name type="scientific">Scophthalmus maximus</name>
    <name type="common">Turbot</name>
    <name type="synonym">Psetta maxima</name>
    <dbReference type="NCBI Taxonomy" id="52904"/>
    <lineage>
        <taxon>Eukaryota</taxon>
        <taxon>Metazoa</taxon>
        <taxon>Chordata</taxon>
        <taxon>Craniata</taxon>
        <taxon>Vertebrata</taxon>
        <taxon>Euteleostomi</taxon>
        <taxon>Actinopterygii</taxon>
        <taxon>Neopterygii</taxon>
        <taxon>Teleostei</taxon>
        <taxon>Neoteleostei</taxon>
        <taxon>Acanthomorphata</taxon>
        <taxon>Carangaria</taxon>
        <taxon>Pleuronectiformes</taxon>
        <taxon>Pleuronectoidei</taxon>
        <taxon>Scophthalmidae</taxon>
        <taxon>Scophthalmus</taxon>
    </lineage>
</organism>
<reference evidence="1 2" key="1">
    <citation type="submission" date="2019-06" db="EMBL/GenBank/DDBJ databases">
        <title>Draft genomes of female and male turbot (Scophthalmus maximus).</title>
        <authorList>
            <person name="Xu H."/>
            <person name="Xu X.-W."/>
            <person name="Shao C."/>
            <person name="Chen S."/>
        </authorList>
    </citation>
    <scope>NUCLEOTIDE SEQUENCE [LARGE SCALE GENOMIC DNA]</scope>
    <source>
        <strain evidence="1">Ysfricsl-2016a</strain>
        <tissue evidence="1">Blood</tissue>
    </source>
</reference>
<evidence type="ECO:0000313" key="1">
    <source>
        <dbReference type="EMBL" id="KAF0026348.1"/>
    </source>
</evidence>
<comment type="caution">
    <text evidence="1">The sequence shown here is derived from an EMBL/GenBank/DDBJ whole genome shotgun (WGS) entry which is preliminary data.</text>
</comment>
<protein>
    <submittedName>
        <fullName evidence="1">Uncharacterized protein</fullName>
    </submittedName>
</protein>
<gene>
    <name evidence="1" type="ORF">F2P81_021085</name>
</gene>
<sequence>MYFDERSAGPGRWDIDVLWLIRLNQWCRSEAISSVLKCKAVRNVARTRMNFGDRLMKLFCNVRNSDTFVANFFLCAAAAAAPGVVQNQTLHSSSLLPSLRSVLFETCLIHEYKPRNMFTIMLLSSEKQLYPDVK</sequence>
<accession>A0A6A4S2F6</accession>
<dbReference type="Proteomes" id="UP000438429">
    <property type="component" value="Unassembled WGS sequence"/>
</dbReference>
<proteinExistence type="predicted"/>
<name>A0A6A4S2F6_SCOMX</name>